<dbReference type="EMBL" id="CDMZ01000310">
    <property type="protein sequence ID" value="CEM11511.1"/>
    <property type="molecule type" value="Genomic_DNA"/>
</dbReference>
<dbReference type="HAMAP" id="MF_01929">
    <property type="entry name" value="PurE_classI"/>
    <property type="match status" value="1"/>
</dbReference>
<dbReference type="SUPFAM" id="SSF51246">
    <property type="entry name" value="Rudiment single hybrid motif"/>
    <property type="match status" value="1"/>
</dbReference>
<dbReference type="AlphaFoldDB" id="A0A0G4FE77"/>
<dbReference type="Gene3D" id="3.40.50.1970">
    <property type="match status" value="1"/>
</dbReference>
<dbReference type="Pfam" id="PF00731">
    <property type="entry name" value="AIRC"/>
    <property type="match status" value="1"/>
</dbReference>
<dbReference type="InterPro" id="IPR033747">
    <property type="entry name" value="PurE_ClassI"/>
</dbReference>
<evidence type="ECO:0000256" key="9">
    <source>
        <dbReference type="ARBA" id="ARBA00023239"/>
    </source>
</evidence>
<dbReference type="NCBIfam" id="NF004679">
    <property type="entry name" value="PRK06019.1-5"/>
    <property type="match status" value="1"/>
</dbReference>
<evidence type="ECO:0000256" key="5">
    <source>
        <dbReference type="ARBA" id="ARBA00022741"/>
    </source>
</evidence>
<dbReference type="GO" id="GO:0005524">
    <property type="term" value="F:ATP binding"/>
    <property type="evidence" value="ECO:0007669"/>
    <property type="project" value="UniProtKB-UniRule"/>
</dbReference>
<comment type="catalytic activity">
    <reaction evidence="1">
        <text>5-amino-1-(5-phospho-D-ribosyl)imidazole-4-carboxylate + H(+) = 5-amino-1-(5-phospho-beta-D-ribosyl)imidazole + CO2</text>
        <dbReference type="Rhea" id="RHEA:10792"/>
        <dbReference type="ChEBI" id="CHEBI:15378"/>
        <dbReference type="ChEBI" id="CHEBI:16526"/>
        <dbReference type="ChEBI" id="CHEBI:77657"/>
        <dbReference type="ChEBI" id="CHEBI:137981"/>
        <dbReference type="EC" id="4.1.1.21"/>
    </reaction>
</comment>
<keyword evidence="7" id="KW-0210">Decarboxylase</keyword>
<evidence type="ECO:0000256" key="6">
    <source>
        <dbReference type="ARBA" id="ARBA00022755"/>
    </source>
</evidence>
<accession>A0A0G4FE77</accession>
<dbReference type="FunFam" id="3.30.470.20:FF:000037">
    <property type="entry name" value="Phosphoribosylaminoimidazole carboxylase, chloroplastic"/>
    <property type="match status" value="1"/>
</dbReference>
<dbReference type="Gene3D" id="3.30.470.20">
    <property type="entry name" value="ATP-grasp fold, B domain"/>
    <property type="match status" value="1"/>
</dbReference>
<dbReference type="InterPro" id="IPR005875">
    <property type="entry name" value="PurK"/>
</dbReference>
<dbReference type="InterPro" id="IPR011761">
    <property type="entry name" value="ATP-grasp"/>
</dbReference>
<dbReference type="InterPro" id="IPR016301">
    <property type="entry name" value="Ade2_fungi/plant"/>
</dbReference>
<dbReference type="Gene3D" id="3.30.1490.20">
    <property type="entry name" value="ATP-grasp fold, A domain"/>
    <property type="match status" value="1"/>
</dbReference>
<keyword evidence="8 11" id="KW-0067">ATP-binding</keyword>
<dbReference type="NCBIfam" id="TIGR01162">
    <property type="entry name" value="purE"/>
    <property type="match status" value="1"/>
</dbReference>
<sequence length="594" mass="63366">MSSSKYQEYEKGMKKKVGILGGGQLGRMVIEGVYPLDVKIFSLDANNAPCAAALPSEQFVVGNFKDASDIARFAEKVDVLTIEIEHVNCDAMEEAEKKSGKHVQPSVSTIRTIQDKYLQHCFYRDSGLPCAEFCDAPDQAAVTEAAKTFGYPLLLKAKKNAYDGYGNALVRSAEDVPSAFEKLTGGRGSQVYVEKFCPFVKELAVMVARSLDGKVVSYPCVETIHANHVVRLVIAPALVPAEVREKARRVAEDAVSHLSGAGVFGVEMFLLKDGSVLLNEIAPRPHNSGHYTIEACECSQFEQHMRAVSGLPLGSTAFKGAGGAAVMVNVLGRDVGEKGFELARAPILKALELPGAYAHWYGKAETKPGRKMGHVTLVGSDMGDVLARTRTLLGAIGELALPGFPPVPEGICTPPMVAALTAIEEGTVQPLVGIIMGSDSDLPKMKPACEMLRDLQVPFEVTVVSAHRTPHRMVEYAEAAAGRGLKVIIAAAGGAAHLPGMTASLTSLPVIGVPIALKFLDGVDSLHSIVQMPKGIPVATVAIDNSANAALLAARIVSAFLPRVAANVEKFQKESEQTVLKKVEVLKEKGWEAY</sequence>
<dbReference type="GO" id="GO:0046872">
    <property type="term" value="F:metal ion binding"/>
    <property type="evidence" value="ECO:0007669"/>
    <property type="project" value="InterPro"/>
</dbReference>
<evidence type="ECO:0000256" key="7">
    <source>
        <dbReference type="ARBA" id="ARBA00022793"/>
    </source>
</evidence>
<name>A0A0G4FE77_9ALVE</name>
<comment type="pathway">
    <text evidence="2">Purine metabolism; IMP biosynthesis via de novo pathway; 5-amino-1-(5-phospho-D-ribosyl)imidazole-4-carboxylate from 5-amino-1-(5-phospho-D-ribosyl)imidazole (carboxylase route): step 1/1.</text>
</comment>
<evidence type="ECO:0000256" key="2">
    <source>
        <dbReference type="ARBA" id="ARBA00004747"/>
    </source>
</evidence>
<keyword evidence="5 11" id="KW-0547">Nucleotide-binding</keyword>
<dbReference type="GO" id="GO:0004638">
    <property type="term" value="F:phosphoribosylaminoimidazole carboxylase activity"/>
    <property type="evidence" value="ECO:0007669"/>
    <property type="project" value="UniProtKB-EC"/>
</dbReference>
<dbReference type="VEuPathDB" id="CryptoDB:Cvel_16562"/>
<evidence type="ECO:0000256" key="3">
    <source>
        <dbReference type="ARBA" id="ARBA00006114"/>
    </source>
</evidence>
<dbReference type="InterPro" id="IPR003135">
    <property type="entry name" value="ATP-grasp_carboxylate-amine"/>
</dbReference>
<dbReference type="SUPFAM" id="SSF52440">
    <property type="entry name" value="PreATP-grasp domain"/>
    <property type="match status" value="1"/>
</dbReference>
<dbReference type="Pfam" id="PF02222">
    <property type="entry name" value="ATP-grasp"/>
    <property type="match status" value="1"/>
</dbReference>
<evidence type="ECO:0000256" key="8">
    <source>
        <dbReference type="ARBA" id="ARBA00022840"/>
    </source>
</evidence>
<dbReference type="SUPFAM" id="SSF52255">
    <property type="entry name" value="N5-CAIR mutase (phosphoribosylaminoimidazole carboxylase, PurE)"/>
    <property type="match status" value="1"/>
</dbReference>
<evidence type="ECO:0000256" key="4">
    <source>
        <dbReference type="ARBA" id="ARBA00012329"/>
    </source>
</evidence>
<dbReference type="InterPro" id="IPR040686">
    <property type="entry name" value="PurK_C"/>
</dbReference>
<evidence type="ECO:0000256" key="11">
    <source>
        <dbReference type="PROSITE-ProRule" id="PRU00409"/>
    </source>
</evidence>
<dbReference type="EC" id="4.1.1.21" evidence="4"/>
<dbReference type="InterPro" id="IPR016185">
    <property type="entry name" value="PreATP-grasp_dom_sf"/>
</dbReference>
<dbReference type="GO" id="GO:0006189">
    <property type="term" value="P:'de novo' IMP biosynthetic process"/>
    <property type="evidence" value="ECO:0007669"/>
    <property type="project" value="UniProtKB-UniPathway"/>
</dbReference>
<protein>
    <recommendedName>
        <fullName evidence="4">phosphoribosylaminoimidazole carboxylase</fullName>
        <ecNumber evidence="4">4.1.1.21</ecNumber>
    </recommendedName>
    <alternativeName>
        <fullName evidence="10">AIR carboxylase</fullName>
    </alternativeName>
</protein>
<dbReference type="PANTHER" id="PTHR11609:SF5">
    <property type="entry name" value="PHOSPHORIBOSYLAMINOIMIDAZOLE CARBOXYLASE"/>
    <property type="match status" value="1"/>
</dbReference>
<dbReference type="NCBIfam" id="TIGR01161">
    <property type="entry name" value="purK"/>
    <property type="match status" value="1"/>
</dbReference>
<proteinExistence type="inferred from homology"/>
<dbReference type="UniPathway" id="UPA00074">
    <property type="reaction ID" value="UER00130"/>
</dbReference>
<dbReference type="InterPro" id="IPR013815">
    <property type="entry name" value="ATP_grasp_subdomain_1"/>
</dbReference>
<dbReference type="PIRSF" id="PIRSF001340">
    <property type="entry name" value="AIR_carboxylase"/>
    <property type="match status" value="1"/>
</dbReference>
<dbReference type="PROSITE" id="PS50975">
    <property type="entry name" value="ATP_GRASP"/>
    <property type="match status" value="1"/>
</dbReference>
<dbReference type="InterPro" id="IPR054350">
    <property type="entry name" value="PurT/PurK_preATP-grasp"/>
</dbReference>
<keyword evidence="9" id="KW-0456">Lyase</keyword>
<dbReference type="Gene3D" id="3.40.50.20">
    <property type="match status" value="1"/>
</dbReference>
<keyword evidence="6" id="KW-0658">Purine biosynthesis</keyword>
<organism evidence="13">
    <name type="scientific">Chromera velia CCMP2878</name>
    <dbReference type="NCBI Taxonomy" id="1169474"/>
    <lineage>
        <taxon>Eukaryota</taxon>
        <taxon>Sar</taxon>
        <taxon>Alveolata</taxon>
        <taxon>Colpodellida</taxon>
        <taxon>Chromeraceae</taxon>
        <taxon>Chromera</taxon>
    </lineage>
</organism>
<feature type="domain" description="ATP-grasp" evidence="12">
    <location>
        <begin position="120"/>
        <end position="309"/>
    </location>
</feature>
<dbReference type="HAMAP" id="MF_01928">
    <property type="entry name" value="PurK"/>
    <property type="match status" value="1"/>
</dbReference>
<comment type="similarity">
    <text evidence="3">In the C-terminal section; belongs to the AIR carboxylase family. Class I subfamily.</text>
</comment>
<dbReference type="SMART" id="SM01001">
    <property type="entry name" value="AIRC"/>
    <property type="match status" value="1"/>
</dbReference>
<evidence type="ECO:0000256" key="10">
    <source>
        <dbReference type="ARBA" id="ARBA00031607"/>
    </source>
</evidence>
<gene>
    <name evidence="13" type="ORF">Cvel_16562</name>
</gene>
<dbReference type="PANTHER" id="PTHR11609">
    <property type="entry name" value="PURINE BIOSYNTHESIS PROTEIN 6/7, PUR6/7"/>
    <property type="match status" value="1"/>
</dbReference>
<reference evidence="13" key="1">
    <citation type="submission" date="2014-11" db="EMBL/GenBank/DDBJ databases">
        <authorList>
            <person name="Otto D Thomas"/>
            <person name="Naeem Raeece"/>
        </authorList>
    </citation>
    <scope>NUCLEOTIDE SEQUENCE</scope>
</reference>
<dbReference type="SUPFAM" id="SSF56059">
    <property type="entry name" value="Glutathione synthetase ATP-binding domain-like"/>
    <property type="match status" value="1"/>
</dbReference>
<dbReference type="Pfam" id="PF22660">
    <property type="entry name" value="RS_preATP-grasp-like"/>
    <property type="match status" value="1"/>
</dbReference>
<evidence type="ECO:0000256" key="1">
    <source>
        <dbReference type="ARBA" id="ARBA00001244"/>
    </source>
</evidence>
<dbReference type="InterPro" id="IPR011054">
    <property type="entry name" value="Rudment_hybrid_motif"/>
</dbReference>
<dbReference type="Pfam" id="PF17769">
    <property type="entry name" value="PurK_C"/>
    <property type="match status" value="1"/>
</dbReference>
<dbReference type="InterPro" id="IPR000031">
    <property type="entry name" value="PurE_dom"/>
</dbReference>
<evidence type="ECO:0000259" key="12">
    <source>
        <dbReference type="PROSITE" id="PS50975"/>
    </source>
</evidence>
<evidence type="ECO:0000313" key="13">
    <source>
        <dbReference type="EMBL" id="CEM11511.1"/>
    </source>
</evidence>